<evidence type="ECO:0000313" key="2">
    <source>
        <dbReference type="EMBL" id="CAH1957067.1"/>
    </source>
</evidence>
<evidence type="ECO:0000313" key="3">
    <source>
        <dbReference type="Proteomes" id="UP001152888"/>
    </source>
</evidence>
<proteinExistence type="predicted"/>
<gene>
    <name evidence="2" type="ORF">ACAOBT_LOCUS1873</name>
</gene>
<keyword evidence="1" id="KW-1133">Transmembrane helix</keyword>
<keyword evidence="3" id="KW-1185">Reference proteome</keyword>
<accession>A0A9P0JNT5</accession>
<keyword evidence="1" id="KW-0472">Membrane</keyword>
<evidence type="ECO:0000256" key="1">
    <source>
        <dbReference type="SAM" id="Phobius"/>
    </source>
</evidence>
<sequence length="31" mass="3635">MLIYFVITLYTFKSVFLLLININALATNQEK</sequence>
<keyword evidence="1" id="KW-0812">Transmembrane</keyword>
<comment type="caution">
    <text evidence="2">The sequence shown here is derived from an EMBL/GenBank/DDBJ whole genome shotgun (WGS) entry which is preliminary data.</text>
</comment>
<feature type="transmembrane region" description="Helical" evidence="1">
    <location>
        <begin position="6"/>
        <end position="26"/>
    </location>
</feature>
<dbReference type="Proteomes" id="UP001152888">
    <property type="component" value="Unassembled WGS sequence"/>
</dbReference>
<reference evidence="2" key="1">
    <citation type="submission" date="2022-03" db="EMBL/GenBank/DDBJ databases">
        <authorList>
            <person name="Sayadi A."/>
        </authorList>
    </citation>
    <scope>NUCLEOTIDE SEQUENCE</scope>
</reference>
<organism evidence="2 3">
    <name type="scientific">Acanthoscelides obtectus</name>
    <name type="common">Bean weevil</name>
    <name type="synonym">Bruchus obtectus</name>
    <dbReference type="NCBI Taxonomy" id="200917"/>
    <lineage>
        <taxon>Eukaryota</taxon>
        <taxon>Metazoa</taxon>
        <taxon>Ecdysozoa</taxon>
        <taxon>Arthropoda</taxon>
        <taxon>Hexapoda</taxon>
        <taxon>Insecta</taxon>
        <taxon>Pterygota</taxon>
        <taxon>Neoptera</taxon>
        <taxon>Endopterygota</taxon>
        <taxon>Coleoptera</taxon>
        <taxon>Polyphaga</taxon>
        <taxon>Cucujiformia</taxon>
        <taxon>Chrysomeloidea</taxon>
        <taxon>Chrysomelidae</taxon>
        <taxon>Bruchinae</taxon>
        <taxon>Bruchini</taxon>
        <taxon>Acanthoscelides</taxon>
    </lineage>
</organism>
<dbReference type="AlphaFoldDB" id="A0A9P0JNT5"/>
<name>A0A9P0JNT5_ACAOB</name>
<protein>
    <submittedName>
        <fullName evidence="2">Uncharacterized protein</fullName>
    </submittedName>
</protein>
<dbReference type="EMBL" id="CAKOFQ010006668">
    <property type="protein sequence ID" value="CAH1957067.1"/>
    <property type="molecule type" value="Genomic_DNA"/>
</dbReference>